<keyword evidence="3" id="KW-1185">Reference proteome</keyword>
<reference evidence="2" key="1">
    <citation type="journal article" date="2020" name="Stud. Mycol.">
        <title>101 Dothideomycetes genomes: a test case for predicting lifestyles and emergence of pathogens.</title>
        <authorList>
            <person name="Haridas S."/>
            <person name="Albert R."/>
            <person name="Binder M."/>
            <person name="Bloem J."/>
            <person name="Labutti K."/>
            <person name="Salamov A."/>
            <person name="Andreopoulos B."/>
            <person name="Baker S."/>
            <person name="Barry K."/>
            <person name="Bills G."/>
            <person name="Bluhm B."/>
            <person name="Cannon C."/>
            <person name="Castanera R."/>
            <person name="Culley D."/>
            <person name="Daum C."/>
            <person name="Ezra D."/>
            <person name="Gonzalez J."/>
            <person name="Henrissat B."/>
            <person name="Kuo A."/>
            <person name="Liang C."/>
            <person name="Lipzen A."/>
            <person name="Lutzoni F."/>
            <person name="Magnuson J."/>
            <person name="Mondo S."/>
            <person name="Nolan M."/>
            <person name="Ohm R."/>
            <person name="Pangilinan J."/>
            <person name="Park H.-J."/>
            <person name="Ramirez L."/>
            <person name="Alfaro M."/>
            <person name="Sun H."/>
            <person name="Tritt A."/>
            <person name="Yoshinaga Y."/>
            <person name="Zwiers L.-H."/>
            <person name="Turgeon B."/>
            <person name="Goodwin S."/>
            <person name="Spatafora J."/>
            <person name="Crous P."/>
            <person name="Grigoriev I."/>
        </authorList>
    </citation>
    <scope>NUCLEOTIDE SEQUENCE</scope>
    <source>
        <strain evidence="2">CBS 113818</strain>
    </source>
</reference>
<dbReference type="Proteomes" id="UP000799424">
    <property type="component" value="Unassembled WGS sequence"/>
</dbReference>
<feature type="compositionally biased region" description="Basic and acidic residues" evidence="1">
    <location>
        <begin position="56"/>
        <end position="84"/>
    </location>
</feature>
<dbReference type="EMBL" id="MU006241">
    <property type="protein sequence ID" value="KAF2820288.1"/>
    <property type="molecule type" value="Genomic_DNA"/>
</dbReference>
<feature type="region of interest" description="Disordered" evidence="1">
    <location>
        <begin position="56"/>
        <end position="115"/>
    </location>
</feature>
<gene>
    <name evidence="2" type="ORF">CC86DRAFT_471401</name>
</gene>
<evidence type="ECO:0000313" key="3">
    <source>
        <dbReference type="Proteomes" id="UP000799424"/>
    </source>
</evidence>
<evidence type="ECO:0000313" key="2">
    <source>
        <dbReference type="EMBL" id="KAF2820288.1"/>
    </source>
</evidence>
<evidence type="ECO:0000256" key="1">
    <source>
        <dbReference type="SAM" id="MobiDB-lite"/>
    </source>
</evidence>
<protein>
    <submittedName>
        <fullName evidence="2">Uncharacterized protein</fullName>
    </submittedName>
</protein>
<sequence length="548" mass="61321">MSHNIQDIARSSRPIIKPRRRITPTSTSRPAVPIAGSLVQLGDDVALIEDANVADGMRDSPRRSKRKAEALENGGKKVQRDLDRATGGNPSSPKKRRTEETVPNQPRIPLHEKPCGHEVHPALADYTHPRCPTCRVRDAMHDVQRVQDLILNRGGITEWRKKIEGGETSWEHYNNSVRGSKPKASRNGTIDINGNDSSYRSAKMRLANLLVEFEDMSVLERGYDIAPPLENDAQDIETKTAHMQYSATNAISLYNAAAEEGKLEKLNEVESEAMHRRGKVKYRKALEETDSEEESTDESEELSLPASKRVRSDLDGTPPRPLEARARKKPGAKVSFDRLDSNHTIIQPVSAPKILRTTPSEVDPEVENTVQLEPELETTLKGKKSNPISELDVEWFLILQGDGPRRKPKDGFARRHTYHYKPGKWTVSGDNEVVDTSGYIWDEDHDSWVIEVKESQMEALELDISDREEDIRERAEISGQVVEGGKPFACSKYLDLPGLDEDTDSSVANSHLDDSSMPPSSQEIQDSSEEKSQAPSPQGRRLQSARQV</sequence>
<organism evidence="2 3">
    <name type="scientific">Ophiobolus disseminans</name>
    <dbReference type="NCBI Taxonomy" id="1469910"/>
    <lineage>
        <taxon>Eukaryota</taxon>
        <taxon>Fungi</taxon>
        <taxon>Dikarya</taxon>
        <taxon>Ascomycota</taxon>
        <taxon>Pezizomycotina</taxon>
        <taxon>Dothideomycetes</taxon>
        <taxon>Pleosporomycetidae</taxon>
        <taxon>Pleosporales</taxon>
        <taxon>Pleosporineae</taxon>
        <taxon>Phaeosphaeriaceae</taxon>
        <taxon>Ophiobolus</taxon>
    </lineage>
</organism>
<dbReference type="OrthoDB" id="3669832at2759"/>
<proteinExistence type="predicted"/>
<feature type="region of interest" description="Disordered" evidence="1">
    <location>
        <begin position="285"/>
        <end position="332"/>
    </location>
</feature>
<name>A0A6A6ZHD7_9PLEO</name>
<feature type="region of interest" description="Disordered" evidence="1">
    <location>
        <begin position="1"/>
        <end position="34"/>
    </location>
</feature>
<dbReference type="AlphaFoldDB" id="A0A6A6ZHD7"/>
<feature type="region of interest" description="Disordered" evidence="1">
    <location>
        <begin position="495"/>
        <end position="548"/>
    </location>
</feature>
<accession>A0A6A6ZHD7</accession>
<feature type="compositionally biased region" description="Acidic residues" evidence="1">
    <location>
        <begin position="288"/>
        <end position="301"/>
    </location>
</feature>